<dbReference type="InterPro" id="IPR035906">
    <property type="entry name" value="MetI-like_sf"/>
</dbReference>
<feature type="transmembrane region" description="Helical" evidence="7">
    <location>
        <begin position="101"/>
        <end position="122"/>
    </location>
</feature>
<comment type="similarity">
    <text evidence="7">Belongs to the binding-protein-dependent transport system permease family.</text>
</comment>
<feature type="transmembrane region" description="Helical" evidence="7">
    <location>
        <begin position="179"/>
        <end position="197"/>
    </location>
</feature>
<dbReference type="CDD" id="cd06261">
    <property type="entry name" value="TM_PBP2"/>
    <property type="match status" value="1"/>
</dbReference>
<dbReference type="Pfam" id="PF19300">
    <property type="entry name" value="BPD_transp_1_N"/>
    <property type="match status" value="1"/>
</dbReference>
<comment type="subcellular location">
    <subcellularLocation>
        <location evidence="1 7">Cell membrane</location>
        <topology evidence="1 7">Multi-pass membrane protein</topology>
    </subcellularLocation>
</comment>
<dbReference type="InterPro" id="IPR000515">
    <property type="entry name" value="MetI-like"/>
</dbReference>
<gene>
    <name evidence="9" type="ORF">AVDCRST_MAG59-2548</name>
</gene>
<evidence type="ECO:0000259" key="8">
    <source>
        <dbReference type="PROSITE" id="PS50928"/>
    </source>
</evidence>
<keyword evidence="4 7" id="KW-0812">Transmembrane</keyword>
<feature type="domain" description="ABC transmembrane type-1" evidence="8">
    <location>
        <begin position="95"/>
        <end position="302"/>
    </location>
</feature>
<evidence type="ECO:0000256" key="3">
    <source>
        <dbReference type="ARBA" id="ARBA00022475"/>
    </source>
</evidence>
<dbReference type="PANTHER" id="PTHR30465:SF74">
    <property type="entry name" value="OLIGOPEPTIDE TRANSPORT SYSTEM PERMEASE PROTEIN OPPB"/>
    <property type="match status" value="1"/>
</dbReference>
<keyword evidence="2 7" id="KW-0813">Transport</keyword>
<dbReference type="PANTHER" id="PTHR30465">
    <property type="entry name" value="INNER MEMBRANE ABC TRANSPORTER"/>
    <property type="match status" value="1"/>
</dbReference>
<dbReference type="InterPro" id="IPR045621">
    <property type="entry name" value="BPD_transp_1_N"/>
</dbReference>
<feature type="transmembrane region" description="Helical" evidence="7">
    <location>
        <begin position="233"/>
        <end position="259"/>
    </location>
</feature>
<keyword evidence="3" id="KW-1003">Cell membrane</keyword>
<evidence type="ECO:0000256" key="5">
    <source>
        <dbReference type="ARBA" id="ARBA00022989"/>
    </source>
</evidence>
<dbReference type="SUPFAM" id="SSF161098">
    <property type="entry name" value="MetI-like"/>
    <property type="match status" value="1"/>
</dbReference>
<protein>
    <submittedName>
        <fullName evidence="9">Dipeptide transport system permease protein DppB</fullName>
    </submittedName>
</protein>
<accession>A0A6J4UTP6</accession>
<dbReference type="Pfam" id="PF00528">
    <property type="entry name" value="BPD_transp_1"/>
    <property type="match status" value="1"/>
</dbReference>
<evidence type="ECO:0000256" key="4">
    <source>
        <dbReference type="ARBA" id="ARBA00022692"/>
    </source>
</evidence>
<dbReference type="GO" id="GO:0055085">
    <property type="term" value="P:transmembrane transport"/>
    <property type="evidence" value="ECO:0007669"/>
    <property type="project" value="InterPro"/>
</dbReference>
<dbReference type="PROSITE" id="PS50928">
    <property type="entry name" value="ABC_TM1"/>
    <property type="match status" value="1"/>
</dbReference>
<feature type="transmembrane region" description="Helical" evidence="7">
    <location>
        <begin position="9"/>
        <end position="27"/>
    </location>
</feature>
<keyword evidence="5 7" id="KW-1133">Transmembrane helix</keyword>
<evidence type="ECO:0000256" key="6">
    <source>
        <dbReference type="ARBA" id="ARBA00023136"/>
    </source>
</evidence>
<proteinExistence type="inferred from homology"/>
<organism evidence="9">
    <name type="scientific">uncultured Thermomicrobiales bacterium</name>
    <dbReference type="NCBI Taxonomy" id="1645740"/>
    <lineage>
        <taxon>Bacteria</taxon>
        <taxon>Pseudomonadati</taxon>
        <taxon>Thermomicrobiota</taxon>
        <taxon>Thermomicrobia</taxon>
        <taxon>Thermomicrobiales</taxon>
        <taxon>environmental samples</taxon>
    </lineage>
</organism>
<dbReference type="AlphaFoldDB" id="A0A6J4UTP6"/>
<feature type="transmembrane region" description="Helical" evidence="7">
    <location>
        <begin position="134"/>
        <end position="159"/>
    </location>
</feature>
<evidence type="ECO:0000313" key="9">
    <source>
        <dbReference type="EMBL" id="CAA9560617.1"/>
    </source>
</evidence>
<dbReference type="Gene3D" id="1.10.3720.10">
    <property type="entry name" value="MetI-like"/>
    <property type="match status" value="1"/>
</dbReference>
<reference evidence="9" key="1">
    <citation type="submission" date="2020-02" db="EMBL/GenBank/DDBJ databases">
        <authorList>
            <person name="Meier V. D."/>
        </authorList>
    </citation>
    <scope>NUCLEOTIDE SEQUENCE</scope>
    <source>
        <strain evidence="9">AVDCRST_MAG59</strain>
    </source>
</reference>
<feature type="transmembrane region" description="Helical" evidence="7">
    <location>
        <begin position="279"/>
        <end position="305"/>
    </location>
</feature>
<evidence type="ECO:0000256" key="7">
    <source>
        <dbReference type="RuleBase" id="RU363032"/>
    </source>
</evidence>
<name>A0A6J4UTP6_9BACT</name>
<dbReference type="GO" id="GO:0005886">
    <property type="term" value="C:plasma membrane"/>
    <property type="evidence" value="ECO:0007669"/>
    <property type="project" value="UniProtKB-SubCell"/>
</dbReference>
<keyword evidence="6 7" id="KW-0472">Membrane</keyword>
<dbReference type="EMBL" id="CADCWF010000158">
    <property type="protein sequence ID" value="CAA9560617.1"/>
    <property type="molecule type" value="Genomic_DNA"/>
</dbReference>
<sequence length="311" mass="34365">MLRYSLSRIIWFIPTLLAMAAVTFVIMKLTPGSPFDATSEKVSDFQIAQLERLYGLDKPIHEQFVVYIGNALRGDFGVSYHARPQTVNEIIGRTFPISLHLGLMATLFAVVVGVTLGTLAAIRQNGWVDYLSVTVAILFYSMPSFVMGFLLILLFAVWLPHNGLDLGFRVGGWEAPIDWVLPTIALGAAPLATLARYTRSSMIEVIRSDFVRTARAKGLSENRVVIKHVMKNSLIPVVTLIGPIFAAVGTGSFFVEQVFNIPGMGKFFVTSMQVKDQTMILAVVLIYGVFLAAMNLLVDLVYGVIDPRIRY</sequence>
<evidence type="ECO:0000256" key="1">
    <source>
        <dbReference type="ARBA" id="ARBA00004651"/>
    </source>
</evidence>
<evidence type="ECO:0000256" key="2">
    <source>
        <dbReference type="ARBA" id="ARBA00022448"/>
    </source>
</evidence>